<comment type="cofactor">
    <cofactor evidence="6">
        <name>Zn(2+)</name>
        <dbReference type="ChEBI" id="CHEBI:29105"/>
    </cofactor>
    <text evidence="6">Binds 1 zinc ion.</text>
</comment>
<evidence type="ECO:0000256" key="6">
    <source>
        <dbReference type="RuleBase" id="RU003435"/>
    </source>
</evidence>
<evidence type="ECO:0000256" key="4">
    <source>
        <dbReference type="ARBA" id="ARBA00022833"/>
    </source>
</evidence>
<keyword evidence="2 6" id="KW-0479">Metal-binding</keyword>
<dbReference type="InterPro" id="IPR045090">
    <property type="entry name" value="Pept_M3A_M3B"/>
</dbReference>
<gene>
    <name evidence="8" type="ORF">IE077_002386</name>
</gene>
<keyword evidence="3 6" id="KW-0378">Hydrolase</keyword>
<accession>A0ABQ7JFP2</accession>
<evidence type="ECO:0000256" key="2">
    <source>
        <dbReference type="ARBA" id="ARBA00022723"/>
    </source>
</evidence>
<dbReference type="EMBL" id="JADAQX010000020">
    <property type="protein sequence ID" value="KAF8822842.1"/>
    <property type="molecule type" value="Genomic_DNA"/>
</dbReference>
<reference evidence="8 9" key="1">
    <citation type="journal article" date="2020" name="bioRxiv">
        <title>Metabolic contributions of an alphaproteobacterial endosymbiont in the apicomplexan Cardiosporidium cionae.</title>
        <authorList>
            <person name="Hunter E.S."/>
            <person name="Paight C.J."/>
            <person name="Lane C.E."/>
        </authorList>
    </citation>
    <scope>NUCLEOTIDE SEQUENCE [LARGE SCALE GENOMIC DNA]</scope>
    <source>
        <strain evidence="8">ESH_2018</strain>
    </source>
</reference>
<protein>
    <recommendedName>
        <fullName evidence="7">Peptidase M3A/M3B catalytic domain-containing protein</fullName>
    </recommendedName>
</protein>
<feature type="domain" description="Peptidase M3A/M3B catalytic" evidence="7">
    <location>
        <begin position="9"/>
        <end position="250"/>
    </location>
</feature>
<dbReference type="Gene3D" id="1.10.1370.40">
    <property type="match status" value="1"/>
</dbReference>
<organism evidence="8 9">
    <name type="scientific">Cardiosporidium cionae</name>
    <dbReference type="NCBI Taxonomy" id="476202"/>
    <lineage>
        <taxon>Eukaryota</taxon>
        <taxon>Sar</taxon>
        <taxon>Alveolata</taxon>
        <taxon>Apicomplexa</taxon>
        <taxon>Aconoidasida</taxon>
        <taxon>Nephromycida</taxon>
        <taxon>Cardiosporidium</taxon>
    </lineage>
</organism>
<comment type="caution">
    <text evidence="8">The sequence shown here is derived from an EMBL/GenBank/DDBJ whole genome shotgun (WGS) entry which is preliminary data.</text>
</comment>
<dbReference type="Pfam" id="PF01432">
    <property type="entry name" value="Peptidase_M3"/>
    <property type="match status" value="1"/>
</dbReference>
<keyword evidence="9" id="KW-1185">Reference proteome</keyword>
<keyword evidence="5 6" id="KW-0482">Metalloprotease</keyword>
<keyword evidence="1 6" id="KW-0645">Protease</keyword>
<evidence type="ECO:0000256" key="3">
    <source>
        <dbReference type="ARBA" id="ARBA00022801"/>
    </source>
</evidence>
<dbReference type="SUPFAM" id="SSF55486">
    <property type="entry name" value="Metalloproteases ('zincins'), catalytic domain"/>
    <property type="match status" value="1"/>
</dbReference>
<dbReference type="PANTHER" id="PTHR11804:SF79">
    <property type="entry name" value="MITOCHONDRIAL INTERMEDIATE PEPTIDASE"/>
    <property type="match status" value="1"/>
</dbReference>
<evidence type="ECO:0000313" key="8">
    <source>
        <dbReference type="EMBL" id="KAF8822842.1"/>
    </source>
</evidence>
<evidence type="ECO:0000313" key="9">
    <source>
        <dbReference type="Proteomes" id="UP000823046"/>
    </source>
</evidence>
<evidence type="ECO:0000256" key="1">
    <source>
        <dbReference type="ARBA" id="ARBA00022670"/>
    </source>
</evidence>
<dbReference type="Proteomes" id="UP000823046">
    <property type="component" value="Unassembled WGS sequence"/>
</dbReference>
<sequence>AFEIANWQVLADYFPVEETLTNILHQLSSFYELEFKRVGFSSPMFLSSWKSSTTHCYEVVDTALDAFIGYIYFNTYSRLSWKHYFGKTIPAGLPHAIFVAPGHVVINCELTPKAFRGSTFAALSINEILAICHELGHAIHFLFASFRKEKWGDMLNMPLDLCETFSTFHELHFGDPSTLRSLSHHVKSGLKIPPSHLKNASSRLVEFLWTLNRSNLDYEIHSDHFDAESATPEKLHTTMASVYSKYAPWSFDESWNPHAGQLITTLTDK</sequence>
<dbReference type="PANTHER" id="PTHR11804">
    <property type="entry name" value="PROTEASE M3 THIMET OLIGOPEPTIDASE-RELATED"/>
    <property type="match status" value="1"/>
</dbReference>
<keyword evidence="4 6" id="KW-0862">Zinc</keyword>
<name>A0ABQ7JFP2_9APIC</name>
<proteinExistence type="inferred from homology"/>
<evidence type="ECO:0000256" key="5">
    <source>
        <dbReference type="ARBA" id="ARBA00023049"/>
    </source>
</evidence>
<feature type="non-terminal residue" evidence="8">
    <location>
        <position position="1"/>
    </location>
</feature>
<comment type="similarity">
    <text evidence="6">Belongs to the peptidase M3 family.</text>
</comment>
<dbReference type="InterPro" id="IPR001567">
    <property type="entry name" value="Pept_M3A_M3B_dom"/>
</dbReference>
<evidence type="ECO:0000259" key="7">
    <source>
        <dbReference type="Pfam" id="PF01432"/>
    </source>
</evidence>